<dbReference type="AlphaFoldDB" id="A0A699SHI3"/>
<evidence type="ECO:0000313" key="2">
    <source>
        <dbReference type="EMBL" id="GFC96165.1"/>
    </source>
</evidence>
<sequence length="97" mass="11434">KKKRKTWRKIRIWKKKRKRWMRMPMKKRMAQSGYFLMKGRDPLNPPPPASDSESNIEEVAPVSPPHIPTDREPKAEAAIVDTGRLVPLTRRRLFTNT</sequence>
<organism evidence="2">
    <name type="scientific">Tanacetum cinerariifolium</name>
    <name type="common">Dalmatian daisy</name>
    <name type="synonym">Chrysanthemum cinerariifolium</name>
    <dbReference type="NCBI Taxonomy" id="118510"/>
    <lineage>
        <taxon>Eukaryota</taxon>
        <taxon>Viridiplantae</taxon>
        <taxon>Streptophyta</taxon>
        <taxon>Embryophyta</taxon>
        <taxon>Tracheophyta</taxon>
        <taxon>Spermatophyta</taxon>
        <taxon>Magnoliopsida</taxon>
        <taxon>eudicotyledons</taxon>
        <taxon>Gunneridae</taxon>
        <taxon>Pentapetalae</taxon>
        <taxon>asterids</taxon>
        <taxon>campanulids</taxon>
        <taxon>Asterales</taxon>
        <taxon>Asteraceae</taxon>
        <taxon>Asteroideae</taxon>
        <taxon>Anthemideae</taxon>
        <taxon>Anthemidinae</taxon>
        <taxon>Tanacetum</taxon>
    </lineage>
</organism>
<accession>A0A699SHI3</accession>
<name>A0A699SHI3_TANCI</name>
<protein>
    <submittedName>
        <fullName evidence="2">Uncharacterized protein</fullName>
    </submittedName>
</protein>
<gene>
    <name evidence="2" type="ORF">Tci_868135</name>
</gene>
<feature type="region of interest" description="Disordered" evidence="1">
    <location>
        <begin position="37"/>
        <end position="76"/>
    </location>
</feature>
<proteinExistence type="predicted"/>
<evidence type="ECO:0000256" key="1">
    <source>
        <dbReference type="SAM" id="MobiDB-lite"/>
    </source>
</evidence>
<dbReference type="EMBL" id="BKCJ011158583">
    <property type="protein sequence ID" value="GFC96165.1"/>
    <property type="molecule type" value="Genomic_DNA"/>
</dbReference>
<feature type="non-terminal residue" evidence="2">
    <location>
        <position position="1"/>
    </location>
</feature>
<reference evidence="2" key="1">
    <citation type="journal article" date="2019" name="Sci. Rep.">
        <title>Draft genome of Tanacetum cinerariifolium, the natural source of mosquito coil.</title>
        <authorList>
            <person name="Yamashiro T."/>
            <person name="Shiraishi A."/>
            <person name="Satake H."/>
            <person name="Nakayama K."/>
        </authorList>
    </citation>
    <scope>NUCLEOTIDE SEQUENCE</scope>
</reference>
<comment type="caution">
    <text evidence="2">The sequence shown here is derived from an EMBL/GenBank/DDBJ whole genome shotgun (WGS) entry which is preliminary data.</text>
</comment>